<dbReference type="OrthoDB" id="259708at2759"/>
<dbReference type="SUPFAM" id="SSF46565">
    <property type="entry name" value="Chaperone J-domain"/>
    <property type="match status" value="1"/>
</dbReference>
<reference evidence="2 3" key="1">
    <citation type="journal article" date="2018" name="Mol. Biol. Evol.">
        <title>Broad Genomic Sampling Reveals a Smut Pathogenic Ancestry of the Fungal Clade Ustilaginomycotina.</title>
        <authorList>
            <person name="Kijpornyongpan T."/>
            <person name="Mondo S.J."/>
            <person name="Barry K."/>
            <person name="Sandor L."/>
            <person name="Lee J."/>
            <person name="Lipzen A."/>
            <person name="Pangilinan J."/>
            <person name="LaButti K."/>
            <person name="Hainaut M."/>
            <person name="Henrissat B."/>
            <person name="Grigoriev I.V."/>
            <person name="Spatafora J.W."/>
            <person name="Aime M.C."/>
        </authorList>
    </citation>
    <scope>NUCLEOTIDE SEQUENCE [LARGE SCALE GENOMIC DNA]</scope>
    <source>
        <strain evidence="2 3">MCA 3882</strain>
    </source>
</reference>
<evidence type="ECO:0000256" key="1">
    <source>
        <dbReference type="SAM" id="MobiDB-lite"/>
    </source>
</evidence>
<feature type="compositionally biased region" description="Basic residues" evidence="1">
    <location>
        <begin position="260"/>
        <end position="277"/>
    </location>
</feature>
<feature type="region of interest" description="Disordered" evidence="1">
    <location>
        <begin position="314"/>
        <end position="334"/>
    </location>
</feature>
<proteinExistence type="predicted"/>
<organism evidence="2 3">
    <name type="scientific">Meira miltonrushii</name>
    <dbReference type="NCBI Taxonomy" id="1280837"/>
    <lineage>
        <taxon>Eukaryota</taxon>
        <taxon>Fungi</taxon>
        <taxon>Dikarya</taxon>
        <taxon>Basidiomycota</taxon>
        <taxon>Ustilaginomycotina</taxon>
        <taxon>Exobasidiomycetes</taxon>
        <taxon>Exobasidiales</taxon>
        <taxon>Brachybasidiaceae</taxon>
        <taxon>Meira</taxon>
    </lineage>
</organism>
<evidence type="ECO:0000313" key="3">
    <source>
        <dbReference type="Proteomes" id="UP000245771"/>
    </source>
</evidence>
<dbReference type="RefSeq" id="XP_025352380.1">
    <property type="nucleotide sequence ID" value="XM_025499549.1"/>
</dbReference>
<dbReference type="Proteomes" id="UP000245771">
    <property type="component" value="Unassembled WGS sequence"/>
</dbReference>
<evidence type="ECO:0008006" key="4">
    <source>
        <dbReference type="Google" id="ProtNLM"/>
    </source>
</evidence>
<dbReference type="STRING" id="1280837.A0A316V4X7"/>
<sequence>MPNYAPCVVAFQKVSFAYQTLSKPSSRKMYDVSGRTDFAAAVSQDSSSTGYDPNGLASDETLNGVLYSVFLEFLEGDFEMIRVLINALNEGNPGLDLGDDAVNNIEGAFRKLRELLLAGKKYLTIVRFELIRLYEIQHSLRQLSYFDVFGRLRLTLQLARVTLSIPMAIDQAMKENEKGDKANETSPGVDTGEIGATSDEDENETEEETETEHPRRQRRRQTSVEEEFGMRAEEEEEEEEEGEGSFFNREPQADQERSNTHKSRSARRKAKIQARRKDKLEAKEADALQRKGLLGPTASGLLLGVVKVLETGERWVPGGTKEPKDETTPSAQPV</sequence>
<protein>
    <recommendedName>
        <fullName evidence="4">J domain-containing protein</fullName>
    </recommendedName>
</protein>
<dbReference type="GeneID" id="37021330"/>
<feature type="compositionally biased region" description="Acidic residues" evidence="1">
    <location>
        <begin position="198"/>
        <end position="210"/>
    </location>
</feature>
<feature type="compositionally biased region" description="Basic and acidic residues" evidence="1">
    <location>
        <begin position="174"/>
        <end position="183"/>
    </location>
</feature>
<evidence type="ECO:0000313" key="2">
    <source>
        <dbReference type="EMBL" id="PWN32078.1"/>
    </source>
</evidence>
<dbReference type="InterPro" id="IPR036869">
    <property type="entry name" value="J_dom_sf"/>
</dbReference>
<feature type="region of interest" description="Disordered" evidence="1">
    <location>
        <begin position="174"/>
        <end position="283"/>
    </location>
</feature>
<gene>
    <name evidence="2" type="ORF">FA14DRAFT_162345</name>
</gene>
<dbReference type="AlphaFoldDB" id="A0A316V4X7"/>
<accession>A0A316V4X7</accession>
<keyword evidence="3" id="KW-1185">Reference proteome</keyword>
<name>A0A316V4X7_9BASI</name>
<dbReference type="EMBL" id="KZ819606">
    <property type="protein sequence ID" value="PWN32078.1"/>
    <property type="molecule type" value="Genomic_DNA"/>
</dbReference>
<feature type="compositionally biased region" description="Acidic residues" evidence="1">
    <location>
        <begin position="233"/>
        <end position="243"/>
    </location>
</feature>
<dbReference type="InParanoid" id="A0A316V4X7"/>